<proteinExistence type="predicted"/>
<dbReference type="WBParaSite" id="nRc.2.0.1.t22045-RA">
    <property type="protein sequence ID" value="nRc.2.0.1.t22045-RA"/>
    <property type="gene ID" value="nRc.2.0.1.g22045"/>
</dbReference>
<evidence type="ECO:0000256" key="1">
    <source>
        <dbReference type="SAM" id="Coils"/>
    </source>
</evidence>
<keyword evidence="1" id="KW-0175">Coiled coil</keyword>
<evidence type="ECO:0000313" key="3">
    <source>
        <dbReference type="WBParaSite" id="nRc.2.0.1.t22045-RA"/>
    </source>
</evidence>
<accession>A0A915J7D1</accession>
<reference evidence="3" key="1">
    <citation type="submission" date="2022-11" db="UniProtKB">
        <authorList>
            <consortium name="WormBaseParasite"/>
        </authorList>
    </citation>
    <scope>IDENTIFICATION</scope>
</reference>
<feature type="coiled-coil region" evidence="1">
    <location>
        <begin position="132"/>
        <end position="159"/>
    </location>
</feature>
<name>A0A915J7D1_ROMCU</name>
<evidence type="ECO:0000313" key="2">
    <source>
        <dbReference type="Proteomes" id="UP000887565"/>
    </source>
</evidence>
<keyword evidence="2" id="KW-1185">Reference proteome</keyword>
<dbReference type="Proteomes" id="UP000887565">
    <property type="component" value="Unplaced"/>
</dbReference>
<organism evidence="2 3">
    <name type="scientific">Romanomermis culicivorax</name>
    <name type="common">Nematode worm</name>
    <dbReference type="NCBI Taxonomy" id="13658"/>
    <lineage>
        <taxon>Eukaryota</taxon>
        <taxon>Metazoa</taxon>
        <taxon>Ecdysozoa</taxon>
        <taxon>Nematoda</taxon>
        <taxon>Enoplea</taxon>
        <taxon>Dorylaimia</taxon>
        <taxon>Mermithida</taxon>
        <taxon>Mermithoidea</taxon>
        <taxon>Mermithidae</taxon>
        <taxon>Romanomermis</taxon>
    </lineage>
</organism>
<sequence length="222" mass="25844">MLAAQQFGRPIEPRQVEMKQGKWPKGVLQFTNNIRDQVSHLRDYYHPRINRSIVPIVKELYEKNVNPIVYFLWPHSAQEWRVWIPGFTSVQQMEQEKPEVVIIADPPIATTPAIGSKGVTEEEKLMEIVEIESEKQPELEKLREQIKEMEEKIEVLQKEKYGKVAIELAKQLESINTEEEETSEKPFVEIMSEIGSQLLASAAVPPPTQYQMPQFPRQYFKL</sequence>
<dbReference type="AlphaFoldDB" id="A0A915J7D1"/>
<protein>
    <submittedName>
        <fullName evidence="3">Uncharacterized protein</fullName>
    </submittedName>
</protein>